<dbReference type="InterPro" id="IPR009636">
    <property type="entry name" value="SCAF"/>
</dbReference>
<reference evidence="2" key="1">
    <citation type="submission" date="2010-03" db="EMBL/GenBank/DDBJ databases">
        <title>The genome sequence of Ruminococcus sp. 18P13.</title>
        <authorList>
            <consortium name="metaHIT consortium -- http://www.metahit.eu/"/>
            <person name="Pajon A."/>
            <person name="Turner K."/>
            <person name="Parkhill J."/>
            <person name="Bernalier A."/>
        </authorList>
    </citation>
    <scope>NUCLEOTIDE SEQUENCE [LARGE SCALE GENOMIC DNA]</scope>
    <source>
        <strain evidence="2">Type strain: 18P13</strain>
    </source>
</reference>
<dbReference type="GeneID" id="83156441"/>
<proteinExistence type="predicted"/>
<protein>
    <submittedName>
        <fullName evidence="2">Phage minor structural protein GP20</fullName>
    </submittedName>
</protein>
<reference evidence="2" key="2">
    <citation type="submission" date="2010-03" db="EMBL/GenBank/DDBJ databases">
        <authorList>
            <person name="Pajon A."/>
        </authorList>
    </citation>
    <scope>NUCLEOTIDE SEQUENCE</scope>
    <source>
        <strain evidence="2">Type strain: 18P13</strain>
    </source>
</reference>
<dbReference type="AlphaFoldDB" id="D4LDW9"/>
<dbReference type="HOGENOM" id="CLU_112809_4_0_9"/>
<evidence type="ECO:0000256" key="1">
    <source>
        <dbReference type="SAM" id="Coils"/>
    </source>
</evidence>
<dbReference type="Pfam" id="PF06810">
    <property type="entry name" value="Phage_scaffold"/>
    <property type="match status" value="1"/>
</dbReference>
<dbReference type="RefSeq" id="WP_015558720.1">
    <property type="nucleotide sequence ID" value="NC_021039.1"/>
</dbReference>
<dbReference type="Proteomes" id="UP000007054">
    <property type="component" value="Chromosome"/>
</dbReference>
<dbReference type="BioCyc" id="RCHA213810:RUM_RS08495-MONOMER"/>
<feature type="coiled-coil region" evidence="1">
    <location>
        <begin position="37"/>
        <end position="86"/>
    </location>
</feature>
<dbReference type="KEGG" id="rch:RUM_17480"/>
<gene>
    <name evidence="2" type="ordered locus">RUM_17480</name>
</gene>
<evidence type="ECO:0000313" key="3">
    <source>
        <dbReference type="Proteomes" id="UP000007054"/>
    </source>
</evidence>
<dbReference type="STRING" id="213810.RUM_17480"/>
<organism evidence="2 3">
    <name type="scientific">Ruminococcus champanellensis (strain DSM 18848 / JCM 17042 / KCTC 15320 / 18P13)</name>
    <dbReference type="NCBI Taxonomy" id="213810"/>
    <lineage>
        <taxon>Bacteria</taxon>
        <taxon>Bacillati</taxon>
        <taxon>Bacillota</taxon>
        <taxon>Clostridia</taxon>
        <taxon>Eubacteriales</taxon>
        <taxon>Oscillospiraceae</taxon>
        <taxon>Ruminococcus</taxon>
    </lineage>
</organism>
<dbReference type="PATRIC" id="fig|213810.4.peg.1621"/>
<dbReference type="EMBL" id="FP929052">
    <property type="protein sequence ID" value="CBL17814.1"/>
    <property type="molecule type" value="Genomic_DNA"/>
</dbReference>
<evidence type="ECO:0000313" key="2">
    <source>
        <dbReference type="EMBL" id="CBL17814.1"/>
    </source>
</evidence>
<sequence length="189" mass="20563">MKNIIDLLSDAGVEIPEDKKEAFNTAFSENYKTIAEADKLRTARDNYKNQLETAQNALKGFEGVNVDDLNGKITQLTADLAAKEKDYQTKIAAMEFDSILNTAISGAKAKNAKAVRALLDVDALMESKNRSEDIKAAIDKVKSENDYLFDGTNVPGGGGNPSQPSQKMSLTEAMAYKNLHPDADVSMLI</sequence>
<keyword evidence="3" id="KW-1185">Reference proteome</keyword>
<keyword evidence="1" id="KW-0175">Coiled coil</keyword>
<accession>D4LDW9</accession>
<name>D4LDW9_RUMC1</name>